<dbReference type="Gene3D" id="3.30.70.920">
    <property type="match status" value="1"/>
</dbReference>
<dbReference type="OrthoDB" id="3396933at2"/>
<dbReference type="GO" id="GO:0043565">
    <property type="term" value="F:sequence-specific DNA binding"/>
    <property type="evidence" value="ECO:0007669"/>
    <property type="project" value="InterPro"/>
</dbReference>
<dbReference type="PROSITE" id="PS50956">
    <property type="entry name" value="HTH_ASNC_2"/>
    <property type="match status" value="1"/>
</dbReference>
<keyword evidence="2" id="KW-0238">DNA-binding</keyword>
<dbReference type="GO" id="GO:0043200">
    <property type="term" value="P:response to amino acid"/>
    <property type="evidence" value="ECO:0007669"/>
    <property type="project" value="TreeGrafter"/>
</dbReference>
<evidence type="ECO:0000259" key="4">
    <source>
        <dbReference type="PROSITE" id="PS50956"/>
    </source>
</evidence>
<dbReference type="SMART" id="SM00344">
    <property type="entry name" value="HTH_ASNC"/>
    <property type="match status" value="1"/>
</dbReference>
<dbReference type="InterPro" id="IPR036390">
    <property type="entry name" value="WH_DNA-bd_sf"/>
</dbReference>
<dbReference type="eggNOG" id="COG1522">
    <property type="taxonomic scope" value="Bacteria"/>
</dbReference>
<dbReference type="PRINTS" id="PR00033">
    <property type="entry name" value="HTHASNC"/>
</dbReference>
<evidence type="ECO:0000313" key="5">
    <source>
        <dbReference type="EMBL" id="GAB78449.1"/>
    </source>
</evidence>
<evidence type="ECO:0000313" key="6">
    <source>
        <dbReference type="Proteomes" id="UP000008495"/>
    </source>
</evidence>
<evidence type="ECO:0000256" key="2">
    <source>
        <dbReference type="ARBA" id="ARBA00023125"/>
    </source>
</evidence>
<dbReference type="Gene3D" id="1.10.10.10">
    <property type="entry name" value="Winged helix-like DNA-binding domain superfamily/Winged helix DNA-binding domain"/>
    <property type="match status" value="1"/>
</dbReference>
<sequence>MRDRSSPPEPILDPTDRAIIAALVDDGRLSMRALAERLHISRANAYSRLEKLTESGIITGFTAQVAPEKAGLSTSAYVSLSIEQDTWREVREALVRVPHVEHIALVGAEFDVLVLVRAPDNATLRDVVLEQLQSIPGVKSSRTWLVFADVETPGLWRTPED</sequence>
<proteinExistence type="predicted"/>
<dbReference type="PANTHER" id="PTHR30154:SF34">
    <property type="entry name" value="TRANSCRIPTIONAL REGULATOR AZLB"/>
    <property type="match status" value="1"/>
</dbReference>
<dbReference type="STRING" id="100225.SAMN05421595_2716"/>
<keyword evidence="6" id="KW-1185">Reference proteome</keyword>
<dbReference type="InterPro" id="IPR019888">
    <property type="entry name" value="Tscrpt_reg_AsnC-like"/>
</dbReference>
<evidence type="ECO:0000256" key="1">
    <source>
        <dbReference type="ARBA" id="ARBA00023015"/>
    </source>
</evidence>
<dbReference type="GO" id="GO:0005829">
    <property type="term" value="C:cytosol"/>
    <property type="evidence" value="ECO:0007669"/>
    <property type="project" value="TreeGrafter"/>
</dbReference>
<dbReference type="PANTHER" id="PTHR30154">
    <property type="entry name" value="LEUCINE-RESPONSIVE REGULATORY PROTEIN"/>
    <property type="match status" value="1"/>
</dbReference>
<name>K6VNY9_9MICO</name>
<keyword evidence="3" id="KW-0804">Transcription</keyword>
<protein>
    <submittedName>
        <fullName evidence="5">Putative AsnC family transcriptional regulator</fullName>
    </submittedName>
</protein>
<dbReference type="CDD" id="cd00090">
    <property type="entry name" value="HTH_ARSR"/>
    <property type="match status" value="1"/>
</dbReference>
<dbReference type="EMBL" id="BAGZ01000009">
    <property type="protein sequence ID" value="GAB78449.1"/>
    <property type="molecule type" value="Genomic_DNA"/>
</dbReference>
<dbReference type="InterPro" id="IPR019887">
    <property type="entry name" value="Tscrpt_reg_AsnC/Lrp_C"/>
</dbReference>
<dbReference type="Proteomes" id="UP000008495">
    <property type="component" value="Unassembled WGS sequence"/>
</dbReference>
<gene>
    <name evidence="5" type="ORF">AUCHE_09_00550</name>
</gene>
<reference evidence="5 6" key="1">
    <citation type="submission" date="2012-08" db="EMBL/GenBank/DDBJ databases">
        <title>Whole genome shotgun sequence of Austwickia chelonae NBRC 105200.</title>
        <authorList>
            <person name="Yoshida I."/>
            <person name="Hosoyama A."/>
            <person name="Tsuchikane K."/>
            <person name="Katsumata H."/>
            <person name="Ando Y."/>
            <person name="Ohji S."/>
            <person name="Hamada M."/>
            <person name="Tamura T."/>
            <person name="Yamazoe A."/>
            <person name="Yamazaki S."/>
            <person name="Fujita N."/>
        </authorList>
    </citation>
    <scope>NUCLEOTIDE SEQUENCE [LARGE SCALE GENOMIC DNA]</scope>
    <source>
        <strain evidence="5 6">NBRC 105200</strain>
    </source>
</reference>
<dbReference type="SUPFAM" id="SSF54909">
    <property type="entry name" value="Dimeric alpha+beta barrel"/>
    <property type="match status" value="1"/>
</dbReference>
<dbReference type="SUPFAM" id="SSF46785">
    <property type="entry name" value="Winged helix' DNA-binding domain"/>
    <property type="match status" value="1"/>
</dbReference>
<accession>K6VNY9</accession>
<dbReference type="Pfam" id="PF01037">
    <property type="entry name" value="AsnC_trans_reg"/>
    <property type="match status" value="1"/>
</dbReference>
<evidence type="ECO:0000256" key="3">
    <source>
        <dbReference type="ARBA" id="ARBA00023163"/>
    </source>
</evidence>
<dbReference type="AlphaFoldDB" id="K6VNY9"/>
<dbReference type="RefSeq" id="WP_006503204.1">
    <property type="nucleotide sequence ID" value="NZ_BAGZ01000009.1"/>
</dbReference>
<organism evidence="5 6">
    <name type="scientific">Austwickia chelonae NBRC 105200</name>
    <dbReference type="NCBI Taxonomy" id="1184607"/>
    <lineage>
        <taxon>Bacteria</taxon>
        <taxon>Bacillati</taxon>
        <taxon>Actinomycetota</taxon>
        <taxon>Actinomycetes</taxon>
        <taxon>Micrococcales</taxon>
        <taxon>Dermatophilaceae</taxon>
        <taxon>Austwickia</taxon>
    </lineage>
</organism>
<dbReference type="InterPro" id="IPR036388">
    <property type="entry name" value="WH-like_DNA-bd_sf"/>
</dbReference>
<comment type="caution">
    <text evidence="5">The sequence shown here is derived from an EMBL/GenBank/DDBJ whole genome shotgun (WGS) entry which is preliminary data.</text>
</comment>
<feature type="domain" description="HTH asnC-type" evidence="4">
    <location>
        <begin position="12"/>
        <end position="73"/>
    </location>
</feature>
<dbReference type="InterPro" id="IPR000485">
    <property type="entry name" value="AsnC-type_HTH_dom"/>
</dbReference>
<dbReference type="InterPro" id="IPR011991">
    <property type="entry name" value="ArsR-like_HTH"/>
</dbReference>
<keyword evidence="1" id="KW-0805">Transcription regulation</keyword>
<dbReference type="InterPro" id="IPR011008">
    <property type="entry name" value="Dimeric_a/b-barrel"/>
</dbReference>
<dbReference type="Pfam" id="PF13412">
    <property type="entry name" value="HTH_24"/>
    <property type="match status" value="1"/>
</dbReference>